<evidence type="ECO:0000313" key="7">
    <source>
        <dbReference type="EMBL" id="PIU75062.1"/>
    </source>
</evidence>
<dbReference type="Pfam" id="PF04932">
    <property type="entry name" value="Wzy_C"/>
    <property type="match status" value="1"/>
</dbReference>
<feature type="transmembrane region" description="Helical" evidence="5">
    <location>
        <begin position="85"/>
        <end position="104"/>
    </location>
</feature>
<feature type="transmembrane region" description="Helical" evidence="5">
    <location>
        <begin position="170"/>
        <end position="190"/>
    </location>
</feature>
<dbReference type="PANTHER" id="PTHR37422">
    <property type="entry name" value="TEICHURONIC ACID BIOSYNTHESIS PROTEIN TUAE"/>
    <property type="match status" value="1"/>
</dbReference>
<feature type="transmembrane region" description="Helical" evidence="5">
    <location>
        <begin position="307"/>
        <end position="327"/>
    </location>
</feature>
<feature type="domain" description="O-antigen ligase-related" evidence="6">
    <location>
        <begin position="274"/>
        <end position="409"/>
    </location>
</feature>
<reference evidence="8" key="1">
    <citation type="submission" date="2017-09" db="EMBL/GenBank/DDBJ databases">
        <title>Depth-based differentiation of microbial function through sediment-hosted aquifers and enrichment of novel symbionts in the deep terrestrial subsurface.</title>
        <authorList>
            <person name="Probst A.J."/>
            <person name="Ladd B."/>
            <person name="Jarett J.K."/>
            <person name="Geller-Mcgrath D.E."/>
            <person name="Sieber C.M.K."/>
            <person name="Emerson J.B."/>
            <person name="Anantharaman K."/>
            <person name="Thomas B.C."/>
            <person name="Malmstrom R."/>
            <person name="Stieglmeier M."/>
            <person name="Klingl A."/>
            <person name="Woyke T."/>
            <person name="Ryan C.M."/>
            <person name="Banfield J.F."/>
        </authorList>
    </citation>
    <scope>NUCLEOTIDE SEQUENCE [LARGE SCALE GENOMIC DNA]</scope>
</reference>
<evidence type="ECO:0000259" key="6">
    <source>
        <dbReference type="Pfam" id="PF04932"/>
    </source>
</evidence>
<keyword evidence="4 5" id="KW-0472">Membrane</keyword>
<evidence type="ECO:0000256" key="4">
    <source>
        <dbReference type="ARBA" id="ARBA00023136"/>
    </source>
</evidence>
<name>A0A2M7AWS0_9BACT</name>
<feature type="transmembrane region" description="Helical" evidence="5">
    <location>
        <begin position="34"/>
        <end position="52"/>
    </location>
</feature>
<feature type="transmembrane region" description="Helical" evidence="5">
    <location>
        <begin position="433"/>
        <end position="451"/>
    </location>
</feature>
<dbReference type="PANTHER" id="PTHR37422:SF23">
    <property type="entry name" value="TEICHURONIC ACID BIOSYNTHESIS PROTEIN TUAE"/>
    <property type="match status" value="1"/>
</dbReference>
<keyword evidence="2 5" id="KW-0812">Transmembrane</keyword>
<protein>
    <recommendedName>
        <fullName evidence="6">O-antigen ligase-related domain-containing protein</fullName>
    </recommendedName>
</protein>
<proteinExistence type="predicted"/>
<feature type="transmembrane region" description="Helical" evidence="5">
    <location>
        <begin position="393"/>
        <end position="413"/>
    </location>
</feature>
<feature type="transmembrane region" description="Helical" evidence="5">
    <location>
        <begin position="9"/>
        <end position="28"/>
    </location>
</feature>
<gene>
    <name evidence="7" type="ORF">COS76_02780</name>
</gene>
<organism evidence="7 8">
    <name type="scientific">Candidatus Portnoybacteria bacterium CG06_land_8_20_14_3_00_39_12</name>
    <dbReference type="NCBI Taxonomy" id="1974809"/>
    <lineage>
        <taxon>Bacteria</taxon>
        <taxon>Candidatus Portnoyibacteriota</taxon>
    </lineage>
</organism>
<feature type="transmembrane region" description="Helical" evidence="5">
    <location>
        <begin position="457"/>
        <end position="477"/>
    </location>
</feature>
<evidence type="ECO:0000313" key="8">
    <source>
        <dbReference type="Proteomes" id="UP000228775"/>
    </source>
</evidence>
<dbReference type="InterPro" id="IPR007016">
    <property type="entry name" value="O-antigen_ligase-rel_domated"/>
</dbReference>
<feature type="transmembrane region" description="Helical" evidence="5">
    <location>
        <begin position="59"/>
        <end position="79"/>
    </location>
</feature>
<feature type="transmembrane region" description="Helical" evidence="5">
    <location>
        <begin position="116"/>
        <end position="134"/>
    </location>
</feature>
<dbReference type="EMBL" id="PEVY01000057">
    <property type="protein sequence ID" value="PIU75062.1"/>
    <property type="molecule type" value="Genomic_DNA"/>
</dbReference>
<dbReference type="Proteomes" id="UP000228775">
    <property type="component" value="Unassembled WGS sequence"/>
</dbReference>
<accession>A0A2M7AWS0</accession>
<feature type="transmembrane region" description="Helical" evidence="5">
    <location>
        <begin position="265"/>
        <end position="287"/>
    </location>
</feature>
<dbReference type="InterPro" id="IPR051533">
    <property type="entry name" value="WaaL-like"/>
</dbReference>
<evidence type="ECO:0000256" key="3">
    <source>
        <dbReference type="ARBA" id="ARBA00022989"/>
    </source>
</evidence>
<evidence type="ECO:0000256" key="2">
    <source>
        <dbReference type="ARBA" id="ARBA00022692"/>
    </source>
</evidence>
<feature type="transmembrane region" description="Helical" evidence="5">
    <location>
        <begin position="210"/>
        <end position="231"/>
    </location>
</feature>
<dbReference type="AlphaFoldDB" id="A0A2M7AWS0"/>
<feature type="transmembrane region" description="Helical" evidence="5">
    <location>
        <begin position="140"/>
        <end position="158"/>
    </location>
</feature>
<evidence type="ECO:0000256" key="1">
    <source>
        <dbReference type="ARBA" id="ARBA00004141"/>
    </source>
</evidence>
<comment type="caution">
    <text evidence="7">The sequence shown here is derived from an EMBL/GenBank/DDBJ whole genome shotgun (WGS) entry which is preliminary data.</text>
</comment>
<feature type="transmembrane region" description="Helical" evidence="5">
    <location>
        <begin position="358"/>
        <end position="378"/>
    </location>
</feature>
<dbReference type="GO" id="GO:0016020">
    <property type="term" value="C:membrane"/>
    <property type="evidence" value="ECO:0007669"/>
    <property type="project" value="UniProtKB-SubCell"/>
</dbReference>
<keyword evidence="3 5" id="KW-1133">Transmembrane helix</keyword>
<comment type="subcellular location">
    <subcellularLocation>
        <location evidence="1">Membrane</location>
        <topology evidence="1">Multi-pass membrane protein</topology>
    </subcellularLocation>
</comment>
<sequence>MIKKETQNLIITFSIILALLIALVFLVMPQDWRVGSFIVLGALTGLIMLWFLYKKWPWILVFIILPAIIVGPIATLTVRDYSYEISLAEILILAAMLIFIFDKLGQTKLDIKLPRVLWALAGFIGLAIMSVLWADNFSRALIAIRVLVYHWLVLFLVINIIKTKKDWKRALWALPITAFLVALQLFYKVLELGGWSTIFIPDRTQLITPVGSWVFISAIIVLCLPLSWALLLSRSQKLRGLALYKDDFFTSGWVVKPAKTPAKKWLQYPGLFLMIIFSALASFFTLGKGELLSLAAGLVYFFKKQRAKKWLTGVVAAAIVVLFLIFFSQYGSQFWQRISGTFSDHNTRFRIKEFKTGISVFAHQPFFGVGIGNLKLVYRAQLPWFVETESNNIIIQVLAELGVIGGLVLYFLVREIALIFWSLKVVIAKRDKILLLGFASTMVVAITNSMVEVTFVGLNYGLVFWYIIGLVVSRSILAQLSKLK</sequence>
<evidence type="ECO:0000256" key="5">
    <source>
        <dbReference type="SAM" id="Phobius"/>
    </source>
</evidence>